<dbReference type="EMBL" id="AGYR01000088">
    <property type="protein sequence ID" value="ENZ04814.1"/>
    <property type="molecule type" value="Genomic_DNA"/>
</dbReference>
<evidence type="ECO:0000259" key="1">
    <source>
        <dbReference type="Pfam" id="PF08765"/>
    </source>
</evidence>
<reference evidence="2 3" key="1">
    <citation type="submission" date="2013-01" db="EMBL/GenBank/DDBJ databases">
        <title>The Genome Sequence of Clostridium clostridioforme 90A8.</title>
        <authorList>
            <consortium name="The Broad Institute Genome Sequencing Platform"/>
            <person name="Earl A."/>
            <person name="Ward D."/>
            <person name="Feldgarden M."/>
            <person name="Gevers D."/>
            <person name="Courvalin P."/>
            <person name="Lambert T."/>
            <person name="Walker B."/>
            <person name="Young S.K."/>
            <person name="Zeng Q."/>
            <person name="Gargeya S."/>
            <person name="Fitzgerald M."/>
            <person name="Haas B."/>
            <person name="Abouelleil A."/>
            <person name="Alvarado L."/>
            <person name="Arachchi H.M."/>
            <person name="Berlin A.M."/>
            <person name="Chapman S.B."/>
            <person name="Dewar J."/>
            <person name="Goldberg J."/>
            <person name="Griggs A."/>
            <person name="Gujja S."/>
            <person name="Hansen M."/>
            <person name="Howarth C."/>
            <person name="Imamovic A."/>
            <person name="Larimer J."/>
            <person name="McCowan C."/>
            <person name="Murphy C."/>
            <person name="Neiman D."/>
            <person name="Pearson M."/>
            <person name="Priest M."/>
            <person name="Roberts A."/>
            <person name="Saif S."/>
            <person name="Shea T."/>
            <person name="Sisk P."/>
            <person name="Sykes S."/>
            <person name="Wortman J."/>
            <person name="Nusbaum C."/>
            <person name="Birren B."/>
        </authorList>
    </citation>
    <scope>NUCLEOTIDE SEQUENCE [LARGE SCALE GENOMIC DNA]</scope>
    <source>
        <strain evidence="2 3">90A8</strain>
    </source>
</reference>
<dbReference type="AlphaFoldDB" id="A0A0E2H0P2"/>
<feature type="domain" description="Mor transcription activator" evidence="1">
    <location>
        <begin position="4"/>
        <end position="94"/>
    </location>
</feature>
<dbReference type="RefSeq" id="WP_002595191.1">
    <property type="nucleotide sequence ID" value="NZ_KB851007.1"/>
</dbReference>
<dbReference type="Pfam" id="PF08765">
    <property type="entry name" value="Mor"/>
    <property type="match status" value="1"/>
</dbReference>
<protein>
    <recommendedName>
        <fullName evidence="1">Mor transcription activator domain-containing protein</fullName>
    </recommendedName>
</protein>
<dbReference type="SUPFAM" id="SSF46689">
    <property type="entry name" value="Homeodomain-like"/>
    <property type="match status" value="1"/>
</dbReference>
<sequence length="114" mass="13331">MRRELMEELEADTTLEDIAEPYRLVVEMIGLKNVLKLSRYFMGDKIYLPKAERILAPARNRRIRREYNGRNAKELAKEYDLTTNQILQIVRDLDPAQISLFEFLDGESGEAGKR</sequence>
<accession>A0A0E2H0P2</accession>
<dbReference type="Proteomes" id="UP000013085">
    <property type="component" value="Unassembled WGS sequence"/>
</dbReference>
<dbReference type="PANTHER" id="PTHR37812:SF1">
    <property type="entry name" value="MU-LIKE PROPHAGE FLUMU PROTEIN C"/>
    <property type="match status" value="1"/>
</dbReference>
<dbReference type="PANTHER" id="PTHR37812">
    <property type="entry name" value="MU-LIKE PROPHAGE FLUMU PROTEIN C"/>
    <property type="match status" value="1"/>
</dbReference>
<dbReference type="InterPro" id="IPR052411">
    <property type="entry name" value="c-mor_Regulatory_Protein"/>
</dbReference>
<dbReference type="InterPro" id="IPR014875">
    <property type="entry name" value="Mor_transcription_activator"/>
</dbReference>
<evidence type="ECO:0000313" key="3">
    <source>
        <dbReference type="Proteomes" id="UP000013085"/>
    </source>
</evidence>
<dbReference type="PATRIC" id="fig|999408.3.peg.6250"/>
<dbReference type="HOGENOM" id="CLU_141450_3_0_9"/>
<comment type="caution">
    <text evidence="2">The sequence shown here is derived from an EMBL/GenBank/DDBJ whole genome shotgun (WGS) entry which is preliminary data.</text>
</comment>
<organism evidence="2 3">
    <name type="scientific">[Clostridium] clostridioforme 90A8</name>
    <dbReference type="NCBI Taxonomy" id="999408"/>
    <lineage>
        <taxon>Bacteria</taxon>
        <taxon>Bacillati</taxon>
        <taxon>Bacillota</taxon>
        <taxon>Clostridia</taxon>
        <taxon>Lachnospirales</taxon>
        <taxon>Lachnospiraceae</taxon>
        <taxon>Enterocloster</taxon>
    </lineage>
</organism>
<proteinExistence type="predicted"/>
<dbReference type="InterPro" id="IPR009057">
    <property type="entry name" value="Homeodomain-like_sf"/>
</dbReference>
<gene>
    <name evidence="2" type="ORF">HMPREF1090_05839</name>
</gene>
<evidence type="ECO:0000313" key="2">
    <source>
        <dbReference type="EMBL" id="ENZ04814.1"/>
    </source>
</evidence>
<name>A0A0E2H0P2_9FIRM</name>
<dbReference type="Gene3D" id="1.10.10.60">
    <property type="entry name" value="Homeodomain-like"/>
    <property type="match status" value="1"/>
</dbReference>